<dbReference type="Proteomes" id="UP000321258">
    <property type="component" value="Unassembled WGS sequence"/>
</dbReference>
<dbReference type="OrthoDB" id="9798343at2"/>
<evidence type="ECO:0000259" key="7">
    <source>
        <dbReference type="Pfam" id="PF07219"/>
    </source>
</evidence>
<feature type="region of interest" description="Disordered" evidence="5">
    <location>
        <begin position="424"/>
        <end position="458"/>
    </location>
</feature>
<dbReference type="InterPro" id="IPR010817">
    <property type="entry name" value="HemY_N"/>
</dbReference>
<evidence type="ECO:0000256" key="3">
    <source>
        <dbReference type="ARBA" id="ARBA00022989"/>
    </source>
</evidence>
<name>A0A512IUK1_9HYPH</name>
<evidence type="ECO:0000256" key="1">
    <source>
        <dbReference type="ARBA" id="ARBA00004370"/>
    </source>
</evidence>
<proteinExistence type="predicted"/>
<dbReference type="InterPro" id="IPR016982">
    <property type="entry name" value="Mms48"/>
</dbReference>
<comment type="subcellular location">
    <subcellularLocation>
        <location evidence="1">Membrane</location>
    </subcellularLocation>
</comment>
<organism evidence="8 9">
    <name type="scientific">Methylobacterium haplocladii</name>
    <dbReference type="NCBI Taxonomy" id="1176176"/>
    <lineage>
        <taxon>Bacteria</taxon>
        <taxon>Pseudomonadati</taxon>
        <taxon>Pseudomonadota</taxon>
        <taxon>Alphaproteobacteria</taxon>
        <taxon>Hyphomicrobiales</taxon>
        <taxon>Methylobacteriaceae</taxon>
        <taxon>Methylobacterium</taxon>
    </lineage>
</organism>
<dbReference type="RefSeq" id="WP_147081613.1">
    <property type="nucleotide sequence ID" value="NZ_BJZT01000042.1"/>
</dbReference>
<dbReference type="Gene3D" id="1.25.40.10">
    <property type="entry name" value="Tetratricopeptide repeat domain"/>
    <property type="match status" value="1"/>
</dbReference>
<keyword evidence="9" id="KW-1185">Reference proteome</keyword>
<feature type="region of interest" description="Disordered" evidence="5">
    <location>
        <begin position="490"/>
        <end position="510"/>
    </location>
</feature>
<gene>
    <name evidence="8" type="ORF">MHA02_37580</name>
</gene>
<feature type="domain" description="HemY N-terminal" evidence="7">
    <location>
        <begin position="26"/>
        <end position="132"/>
    </location>
</feature>
<reference evidence="8 9" key="1">
    <citation type="submission" date="2019-07" db="EMBL/GenBank/DDBJ databases">
        <title>Whole genome shotgun sequence of Methylobacterium haplocladii NBRC 107714.</title>
        <authorList>
            <person name="Hosoyama A."/>
            <person name="Uohara A."/>
            <person name="Ohji S."/>
            <person name="Ichikawa N."/>
        </authorList>
    </citation>
    <scope>NUCLEOTIDE SEQUENCE [LARGE SCALE GENOMIC DNA]</scope>
    <source>
        <strain evidence="8 9">NBRC 107714</strain>
    </source>
</reference>
<dbReference type="SUPFAM" id="SSF48452">
    <property type="entry name" value="TPR-like"/>
    <property type="match status" value="1"/>
</dbReference>
<keyword evidence="4 6" id="KW-0472">Membrane</keyword>
<dbReference type="Pfam" id="PF07219">
    <property type="entry name" value="HemY_N"/>
    <property type="match status" value="1"/>
</dbReference>
<dbReference type="GO" id="GO:0016020">
    <property type="term" value="C:membrane"/>
    <property type="evidence" value="ECO:0007669"/>
    <property type="project" value="UniProtKB-SubCell"/>
</dbReference>
<accession>A0A512IUK1</accession>
<dbReference type="InterPro" id="IPR011990">
    <property type="entry name" value="TPR-like_helical_dom_sf"/>
</dbReference>
<evidence type="ECO:0000256" key="4">
    <source>
        <dbReference type="ARBA" id="ARBA00023136"/>
    </source>
</evidence>
<comment type="caution">
    <text evidence="8">The sequence shown here is derived from an EMBL/GenBank/DDBJ whole genome shotgun (WGS) entry which is preliminary data.</text>
</comment>
<keyword evidence="2 6" id="KW-0812">Transmembrane</keyword>
<evidence type="ECO:0000256" key="6">
    <source>
        <dbReference type="SAM" id="Phobius"/>
    </source>
</evidence>
<sequence>MWRALVFLALLALAAYGAVWVADHPGTVTIVWSGYQIGVSLAVALVGILIAALVIGLILAVVRGVIGLPSFLSRSTRERRRAKGMSALSRGMIAVGSGDPLAAKRHAGDAERLLGAQPLTLLLKAQAAQISGDRDAAEKAFRSMAEDPETRVLGLRGLYVEARRREDEPAARAYAMEAARLAPSVTWANEAVLEAQCADGDWSAATETVERRASLGLLDKQSARRQRAVLLTASAQIHEAGEPDTALVQAQKAVSLAPELVPAACIAGRLLARKGDLRKAAKVVQTAWKAEPHPDLAKVYLGLRPGDSTQDRLARAETLARLSTWHPESRLAVAQAASEAREFAKAREVMAPLVADRPTVRACMMMARIEQTEHGKDTGRAREWLSRAARAPRDPVWIADGLTSERWAPVSPVSGRVDAFVWKTPPELLGGPEDGDEEHQPSPGHGSHDGKALAASADGIASANWTPLPKADPVAGSAYLIDSGTPPVLPVFKSGEATGSGEAPPLRGLS</sequence>
<dbReference type="PIRSF" id="PIRSF031802">
    <property type="entry name" value="UCP031802"/>
    <property type="match status" value="1"/>
</dbReference>
<feature type="transmembrane region" description="Helical" evidence="6">
    <location>
        <begin position="41"/>
        <end position="72"/>
    </location>
</feature>
<protein>
    <recommendedName>
        <fullName evidence="7">HemY N-terminal domain-containing protein</fullName>
    </recommendedName>
</protein>
<keyword evidence="3 6" id="KW-1133">Transmembrane helix</keyword>
<evidence type="ECO:0000256" key="2">
    <source>
        <dbReference type="ARBA" id="ARBA00022692"/>
    </source>
</evidence>
<dbReference type="AlphaFoldDB" id="A0A512IUK1"/>
<dbReference type="EMBL" id="BJZT01000042">
    <property type="protein sequence ID" value="GEP01371.1"/>
    <property type="molecule type" value="Genomic_DNA"/>
</dbReference>
<evidence type="ECO:0000313" key="9">
    <source>
        <dbReference type="Proteomes" id="UP000321258"/>
    </source>
</evidence>
<evidence type="ECO:0000256" key="5">
    <source>
        <dbReference type="SAM" id="MobiDB-lite"/>
    </source>
</evidence>
<evidence type="ECO:0000313" key="8">
    <source>
        <dbReference type="EMBL" id="GEP01371.1"/>
    </source>
</evidence>